<evidence type="ECO:0000256" key="3">
    <source>
        <dbReference type="ARBA" id="ARBA00012438"/>
    </source>
</evidence>
<dbReference type="PROSITE" id="PS50109">
    <property type="entry name" value="HIS_KIN"/>
    <property type="match status" value="1"/>
</dbReference>
<evidence type="ECO:0000259" key="12">
    <source>
        <dbReference type="PROSITE" id="PS50885"/>
    </source>
</evidence>
<evidence type="ECO:0000259" key="11">
    <source>
        <dbReference type="PROSITE" id="PS50109"/>
    </source>
</evidence>
<evidence type="ECO:0000256" key="10">
    <source>
        <dbReference type="SAM" id="Phobius"/>
    </source>
</evidence>
<dbReference type="Pfam" id="PF00512">
    <property type="entry name" value="HisKA"/>
    <property type="match status" value="1"/>
</dbReference>
<feature type="transmembrane region" description="Helical" evidence="10">
    <location>
        <begin position="139"/>
        <end position="161"/>
    </location>
</feature>
<organism evidence="13 14">
    <name type="scientific">Pseudomonas fluorescens</name>
    <dbReference type="NCBI Taxonomy" id="294"/>
    <lineage>
        <taxon>Bacteria</taxon>
        <taxon>Pseudomonadati</taxon>
        <taxon>Pseudomonadota</taxon>
        <taxon>Gammaproteobacteria</taxon>
        <taxon>Pseudomonadales</taxon>
        <taxon>Pseudomonadaceae</taxon>
        <taxon>Pseudomonas</taxon>
    </lineage>
</organism>
<dbReference type="EC" id="2.7.13.3" evidence="3"/>
<protein>
    <recommendedName>
        <fullName evidence="3">histidine kinase</fullName>
        <ecNumber evidence="3">2.7.13.3</ecNumber>
    </recommendedName>
</protein>
<reference evidence="13 14" key="1">
    <citation type="submission" date="2019-09" db="EMBL/GenBank/DDBJ databases">
        <authorList>
            <person name="Chandra G."/>
            <person name="Truman W A."/>
        </authorList>
    </citation>
    <scope>NUCLEOTIDE SEQUENCE [LARGE SCALE GENOMIC DNA]</scope>
    <source>
        <strain evidence="13">PS645</strain>
    </source>
</reference>
<dbReference type="InterPro" id="IPR003660">
    <property type="entry name" value="HAMP_dom"/>
</dbReference>
<keyword evidence="9" id="KW-0902">Two-component regulatory system</keyword>
<evidence type="ECO:0000256" key="2">
    <source>
        <dbReference type="ARBA" id="ARBA00004370"/>
    </source>
</evidence>
<dbReference type="CDD" id="cd00082">
    <property type="entry name" value="HisKA"/>
    <property type="match status" value="1"/>
</dbReference>
<sequence length="425" mass="46959">MAATSLSRKISAIFILFGLTLAAVLTIQGNLSQQMVVHPIWRELLQSSTDQYLSDGRSVPEKHLSSTGIVRGWHLHAGALPADMPQYFARLDPGYHDEHQMDAYDTDRSYAVLVTPIGEGRIVMSVDITDLENYQNMTALLSVLMALLSSLMILGAIVWIYRTLRRPIQSLAQRMDDLDPAHPSQRLATDFALSELHDIAVIVNRHLDRVERFIERERSLLDLASHEFRTPIAVIAGAVDVIKLYELPVEADRPLARIESTIGNLTEIMSALLFLSREPEAKAPAETTRLDTLTAALVDDHEHLLQGTGAAFVIGEFQPVELECPETMVRIVVSNLLRNAAEHSNAGPIKVCLAVNTLSILNSTGGFDVTEAARRYTRALRDSSKQGGGQGLGLYITRRICERFGWTLTISSTVEGETLAELHFG</sequence>
<feature type="domain" description="HAMP" evidence="12">
    <location>
        <begin position="162"/>
        <end position="215"/>
    </location>
</feature>
<evidence type="ECO:0000256" key="5">
    <source>
        <dbReference type="ARBA" id="ARBA00022679"/>
    </source>
</evidence>
<dbReference type="InterPro" id="IPR036890">
    <property type="entry name" value="HATPase_C_sf"/>
</dbReference>
<keyword evidence="8 10" id="KW-1133">Transmembrane helix</keyword>
<dbReference type="GO" id="GO:0000155">
    <property type="term" value="F:phosphorelay sensor kinase activity"/>
    <property type="evidence" value="ECO:0007669"/>
    <property type="project" value="InterPro"/>
</dbReference>
<dbReference type="RefSeq" id="WP_150578705.1">
    <property type="nucleotide sequence ID" value="NZ_CABVGX010000001.1"/>
</dbReference>
<evidence type="ECO:0000256" key="4">
    <source>
        <dbReference type="ARBA" id="ARBA00022553"/>
    </source>
</evidence>
<name>A0A5E6P780_PSEFL</name>
<dbReference type="Gene3D" id="1.10.287.130">
    <property type="match status" value="1"/>
</dbReference>
<feature type="domain" description="Histidine kinase" evidence="11">
    <location>
        <begin position="223"/>
        <end position="425"/>
    </location>
</feature>
<dbReference type="SUPFAM" id="SSF55874">
    <property type="entry name" value="ATPase domain of HSP90 chaperone/DNA topoisomerase II/histidine kinase"/>
    <property type="match status" value="1"/>
</dbReference>
<keyword evidence="7" id="KW-0418">Kinase</keyword>
<dbReference type="GO" id="GO:0005886">
    <property type="term" value="C:plasma membrane"/>
    <property type="evidence" value="ECO:0007669"/>
    <property type="project" value="TreeGrafter"/>
</dbReference>
<accession>A0A5E6P780</accession>
<dbReference type="AlphaFoldDB" id="A0A5E6P780"/>
<dbReference type="SMART" id="SM00388">
    <property type="entry name" value="HisKA"/>
    <property type="match status" value="1"/>
</dbReference>
<dbReference type="InterPro" id="IPR003594">
    <property type="entry name" value="HATPase_dom"/>
</dbReference>
<keyword evidence="5" id="KW-0808">Transferase</keyword>
<dbReference type="EMBL" id="CABVGX010000001">
    <property type="protein sequence ID" value="VVM39178.1"/>
    <property type="molecule type" value="Genomic_DNA"/>
</dbReference>
<dbReference type="SUPFAM" id="SSF47384">
    <property type="entry name" value="Homodimeric domain of signal transducing histidine kinase"/>
    <property type="match status" value="1"/>
</dbReference>
<comment type="subcellular location">
    <subcellularLocation>
        <location evidence="2">Membrane</location>
    </subcellularLocation>
</comment>
<evidence type="ECO:0000256" key="7">
    <source>
        <dbReference type="ARBA" id="ARBA00022777"/>
    </source>
</evidence>
<dbReference type="Pfam" id="PF02518">
    <property type="entry name" value="HATPase_c"/>
    <property type="match status" value="1"/>
</dbReference>
<proteinExistence type="predicted"/>
<evidence type="ECO:0000313" key="14">
    <source>
        <dbReference type="Proteomes" id="UP000325607"/>
    </source>
</evidence>
<evidence type="ECO:0000256" key="9">
    <source>
        <dbReference type="ARBA" id="ARBA00023012"/>
    </source>
</evidence>
<dbReference type="PROSITE" id="PS50885">
    <property type="entry name" value="HAMP"/>
    <property type="match status" value="1"/>
</dbReference>
<dbReference type="OrthoDB" id="9121563at2"/>
<dbReference type="PANTHER" id="PTHR45436">
    <property type="entry name" value="SENSOR HISTIDINE KINASE YKOH"/>
    <property type="match status" value="1"/>
</dbReference>
<evidence type="ECO:0000256" key="6">
    <source>
        <dbReference type="ARBA" id="ARBA00022692"/>
    </source>
</evidence>
<dbReference type="Gene3D" id="3.30.565.10">
    <property type="entry name" value="Histidine kinase-like ATPase, C-terminal domain"/>
    <property type="match status" value="1"/>
</dbReference>
<dbReference type="Proteomes" id="UP000325607">
    <property type="component" value="Unassembled WGS sequence"/>
</dbReference>
<evidence type="ECO:0000256" key="1">
    <source>
        <dbReference type="ARBA" id="ARBA00000085"/>
    </source>
</evidence>
<dbReference type="InterPro" id="IPR003661">
    <property type="entry name" value="HisK_dim/P_dom"/>
</dbReference>
<dbReference type="SMART" id="SM00387">
    <property type="entry name" value="HATPase_c"/>
    <property type="match status" value="1"/>
</dbReference>
<evidence type="ECO:0000313" key="13">
    <source>
        <dbReference type="EMBL" id="VVM39178.1"/>
    </source>
</evidence>
<gene>
    <name evidence="13" type="ORF">PS645_00181</name>
</gene>
<dbReference type="InterPro" id="IPR050428">
    <property type="entry name" value="TCS_sensor_his_kinase"/>
</dbReference>
<dbReference type="InterPro" id="IPR005467">
    <property type="entry name" value="His_kinase_dom"/>
</dbReference>
<keyword evidence="4" id="KW-0597">Phosphoprotein</keyword>
<comment type="catalytic activity">
    <reaction evidence="1">
        <text>ATP + protein L-histidine = ADP + protein N-phospho-L-histidine.</text>
        <dbReference type="EC" id="2.7.13.3"/>
    </reaction>
</comment>
<dbReference type="InterPro" id="IPR036097">
    <property type="entry name" value="HisK_dim/P_sf"/>
</dbReference>
<keyword evidence="6 10" id="KW-0812">Transmembrane</keyword>
<dbReference type="PANTHER" id="PTHR45436:SF16">
    <property type="entry name" value="HISTIDINE KINASE"/>
    <property type="match status" value="1"/>
</dbReference>
<keyword evidence="10" id="KW-0472">Membrane</keyword>
<evidence type="ECO:0000256" key="8">
    <source>
        <dbReference type="ARBA" id="ARBA00022989"/>
    </source>
</evidence>